<protein>
    <recommendedName>
        <fullName evidence="1">DUF5675 domain-containing protein</fullName>
    </recommendedName>
</protein>
<name>A0AAP2E3M6_9BACT</name>
<dbReference type="InterPro" id="IPR043732">
    <property type="entry name" value="DUF5675"/>
</dbReference>
<gene>
    <name evidence="2" type="ORF">KK062_29640</name>
</gene>
<reference evidence="2 3" key="1">
    <citation type="submission" date="2021-05" db="EMBL/GenBank/DDBJ databases">
        <title>A Polyphasic approach of four new species of the genus Ohtaekwangia: Ohtaekwangia histidinii sp. nov., Ohtaekwangia cretensis sp. nov., Ohtaekwangia indiensis sp. nov., Ohtaekwangia reichenbachii sp. nov. from diverse environment.</title>
        <authorList>
            <person name="Octaviana S."/>
        </authorList>
    </citation>
    <scope>NUCLEOTIDE SEQUENCE [LARGE SCALE GENOMIC DNA]</scope>
    <source>
        <strain evidence="2 3">PWU5</strain>
    </source>
</reference>
<dbReference type="Proteomes" id="UP001319080">
    <property type="component" value="Unassembled WGS sequence"/>
</dbReference>
<proteinExistence type="predicted"/>
<evidence type="ECO:0000313" key="2">
    <source>
        <dbReference type="EMBL" id="MBT1712441.1"/>
    </source>
</evidence>
<keyword evidence="3" id="KW-1185">Reference proteome</keyword>
<evidence type="ECO:0000259" key="1">
    <source>
        <dbReference type="Pfam" id="PF18925"/>
    </source>
</evidence>
<dbReference type="RefSeq" id="WP_254088004.1">
    <property type="nucleotide sequence ID" value="NZ_JAHESE010000070.1"/>
</dbReference>
<dbReference type="AlphaFoldDB" id="A0AAP2E3M6"/>
<dbReference type="EMBL" id="JAHESE010000070">
    <property type="protein sequence ID" value="MBT1712441.1"/>
    <property type="molecule type" value="Genomic_DNA"/>
</dbReference>
<evidence type="ECO:0000313" key="3">
    <source>
        <dbReference type="Proteomes" id="UP001319080"/>
    </source>
</evidence>
<dbReference type="Pfam" id="PF18925">
    <property type="entry name" value="DUF5675"/>
    <property type="match status" value="1"/>
</dbReference>
<comment type="caution">
    <text evidence="2">The sequence shown here is derived from an EMBL/GenBank/DDBJ whole genome shotgun (WGS) entry which is preliminary data.</text>
</comment>
<sequence length="132" mass="14808">MELTQVRTYHPLGTNGVWLHEQDLVCYSIELPWLENMHNVSCIPEGRYVLQKRFTQKRGEHLVVMDVPERSGILIHPANDALEQLRGCIAPVTTLTGAGRGIQSCAATARLHALVFAAMTRKEQVFLTIKSN</sequence>
<organism evidence="2 3">
    <name type="scientific">Dawidia cretensis</name>
    <dbReference type="NCBI Taxonomy" id="2782350"/>
    <lineage>
        <taxon>Bacteria</taxon>
        <taxon>Pseudomonadati</taxon>
        <taxon>Bacteroidota</taxon>
        <taxon>Cytophagia</taxon>
        <taxon>Cytophagales</taxon>
        <taxon>Chryseotaleaceae</taxon>
        <taxon>Dawidia</taxon>
    </lineage>
</organism>
<accession>A0AAP2E3M6</accession>
<feature type="domain" description="DUF5675" evidence="1">
    <location>
        <begin position="9"/>
        <end position="115"/>
    </location>
</feature>